<keyword evidence="7" id="KW-0460">Magnesium</keyword>
<reference evidence="11 12" key="1">
    <citation type="submission" date="2019-09" db="EMBL/GenBank/DDBJ databases">
        <authorList>
            <person name="Kevbrin V."/>
            <person name="Grouzdev D.S."/>
        </authorList>
    </citation>
    <scope>NUCLEOTIDE SEQUENCE [LARGE SCALE GENOMIC DNA]</scope>
    <source>
        <strain evidence="11 12">G-192</strain>
    </source>
</reference>
<keyword evidence="6 11" id="KW-0378">Hydrolase</keyword>
<evidence type="ECO:0000259" key="10">
    <source>
        <dbReference type="PROSITE" id="PS51462"/>
    </source>
</evidence>
<evidence type="ECO:0000256" key="3">
    <source>
        <dbReference type="ARBA" id="ARBA00009595"/>
    </source>
</evidence>
<keyword evidence="8" id="KW-0520">NAD</keyword>
<evidence type="ECO:0000256" key="9">
    <source>
        <dbReference type="ARBA" id="ARBA00023679"/>
    </source>
</evidence>
<comment type="catalytic activity">
    <reaction evidence="9">
        <text>a 5'-end NAD(+)-phospho-ribonucleoside in mRNA + H2O = a 5'-end phospho-adenosine-phospho-ribonucleoside in mRNA + beta-nicotinamide D-ribonucleotide + 2 H(+)</text>
        <dbReference type="Rhea" id="RHEA:60876"/>
        <dbReference type="Rhea" id="RHEA-COMP:15698"/>
        <dbReference type="Rhea" id="RHEA-COMP:15719"/>
        <dbReference type="ChEBI" id="CHEBI:14649"/>
        <dbReference type="ChEBI" id="CHEBI:15377"/>
        <dbReference type="ChEBI" id="CHEBI:15378"/>
        <dbReference type="ChEBI" id="CHEBI:144029"/>
        <dbReference type="ChEBI" id="CHEBI:144051"/>
    </reaction>
    <physiologicalReaction direction="left-to-right" evidence="9">
        <dbReference type="Rhea" id="RHEA:60877"/>
    </physiologicalReaction>
</comment>
<evidence type="ECO:0000256" key="7">
    <source>
        <dbReference type="ARBA" id="ARBA00022842"/>
    </source>
</evidence>
<dbReference type="PANTHER" id="PTHR42904:SF6">
    <property type="entry name" value="NAD-CAPPED RNA HYDROLASE NUDT12"/>
    <property type="match status" value="1"/>
</dbReference>
<dbReference type="GO" id="GO:0035529">
    <property type="term" value="F:NADH pyrophosphatase activity"/>
    <property type="evidence" value="ECO:0007669"/>
    <property type="project" value="TreeGrafter"/>
</dbReference>
<keyword evidence="5" id="KW-0479">Metal-binding</keyword>
<dbReference type="Gene3D" id="3.90.79.20">
    <property type="match status" value="1"/>
</dbReference>
<dbReference type="InterPro" id="IPR049734">
    <property type="entry name" value="NudC-like_C"/>
</dbReference>
<dbReference type="Pfam" id="PF09296">
    <property type="entry name" value="NUDIX-like"/>
    <property type="match status" value="1"/>
</dbReference>
<dbReference type="InterPro" id="IPR020084">
    <property type="entry name" value="NUDIX_hydrolase_CS"/>
</dbReference>
<dbReference type="AlphaFoldDB" id="A0A5M6ZM23"/>
<dbReference type="PROSITE" id="PS51462">
    <property type="entry name" value="NUDIX"/>
    <property type="match status" value="1"/>
</dbReference>
<evidence type="ECO:0000256" key="1">
    <source>
        <dbReference type="ARBA" id="ARBA00001946"/>
    </source>
</evidence>
<dbReference type="PROSITE" id="PS00893">
    <property type="entry name" value="NUDIX_BOX"/>
    <property type="match status" value="1"/>
</dbReference>
<dbReference type="InterPro" id="IPR050241">
    <property type="entry name" value="NAD-cap_RNA_hydrolase_NudC"/>
</dbReference>
<dbReference type="CDD" id="cd03429">
    <property type="entry name" value="NUDIX_NADH_pyrophosphatase_Nudt13"/>
    <property type="match status" value="1"/>
</dbReference>
<dbReference type="InterPro" id="IPR015375">
    <property type="entry name" value="NADH_PPase-like_N"/>
</dbReference>
<dbReference type="Pfam" id="PF09297">
    <property type="entry name" value="Zn_ribbon_NUD"/>
    <property type="match status" value="1"/>
</dbReference>
<comment type="caution">
    <text evidence="11">The sequence shown here is derived from an EMBL/GenBank/DDBJ whole genome shotgun (WGS) entry which is preliminary data.</text>
</comment>
<comment type="cofactor">
    <cofactor evidence="2">
        <name>Zn(2+)</name>
        <dbReference type="ChEBI" id="CHEBI:29105"/>
    </cofactor>
</comment>
<keyword evidence="12" id="KW-1185">Reference proteome</keyword>
<dbReference type="Gene3D" id="3.90.79.10">
    <property type="entry name" value="Nucleoside Triphosphate Pyrophosphohydrolase"/>
    <property type="match status" value="1"/>
</dbReference>
<gene>
    <name evidence="11" type="primary">nudC</name>
    <name evidence="11" type="ORF">F1654_01990</name>
</gene>
<comment type="cofactor">
    <cofactor evidence="1">
        <name>Mg(2+)</name>
        <dbReference type="ChEBI" id="CHEBI:18420"/>
    </cofactor>
</comment>
<dbReference type="PANTHER" id="PTHR42904">
    <property type="entry name" value="NUDIX HYDROLASE, NUDC SUBFAMILY"/>
    <property type="match status" value="1"/>
</dbReference>
<dbReference type="GO" id="GO:0006742">
    <property type="term" value="P:NADP+ catabolic process"/>
    <property type="evidence" value="ECO:0007669"/>
    <property type="project" value="TreeGrafter"/>
</dbReference>
<dbReference type="Proteomes" id="UP000325122">
    <property type="component" value="Unassembled WGS sequence"/>
</dbReference>
<dbReference type="InterPro" id="IPR000086">
    <property type="entry name" value="NUDIX_hydrolase_dom"/>
</dbReference>
<proteinExistence type="inferred from homology"/>
<evidence type="ECO:0000256" key="2">
    <source>
        <dbReference type="ARBA" id="ARBA00001947"/>
    </source>
</evidence>
<evidence type="ECO:0000313" key="12">
    <source>
        <dbReference type="Proteomes" id="UP000325122"/>
    </source>
</evidence>
<evidence type="ECO:0000256" key="4">
    <source>
        <dbReference type="ARBA" id="ARBA00012381"/>
    </source>
</evidence>
<organism evidence="11 12">
    <name type="scientific">Alkalicaulis satelles</name>
    <dbReference type="NCBI Taxonomy" id="2609175"/>
    <lineage>
        <taxon>Bacteria</taxon>
        <taxon>Pseudomonadati</taxon>
        <taxon>Pseudomonadota</taxon>
        <taxon>Alphaproteobacteria</taxon>
        <taxon>Maricaulales</taxon>
        <taxon>Maricaulaceae</taxon>
        <taxon>Alkalicaulis</taxon>
    </lineage>
</organism>
<evidence type="ECO:0000256" key="8">
    <source>
        <dbReference type="ARBA" id="ARBA00023027"/>
    </source>
</evidence>
<dbReference type="InterPro" id="IPR015797">
    <property type="entry name" value="NUDIX_hydrolase-like_dom_sf"/>
</dbReference>
<protein>
    <recommendedName>
        <fullName evidence="4">NAD(+) diphosphatase</fullName>
        <ecNumber evidence="4">3.6.1.22</ecNumber>
    </recommendedName>
</protein>
<evidence type="ECO:0000256" key="6">
    <source>
        <dbReference type="ARBA" id="ARBA00022801"/>
    </source>
</evidence>
<dbReference type="EC" id="3.6.1.22" evidence="4"/>
<dbReference type="SUPFAM" id="SSF55811">
    <property type="entry name" value="Nudix"/>
    <property type="match status" value="1"/>
</dbReference>
<dbReference type="Pfam" id="PF00293">
    <property type="entry name" value="NUDIX"/>
    <property type="match status" value="1"/>
</dbReference>
<evidence type="ECO:0000256" key="5">
    <source>
        <dbReference type="ARBA" id="ARBA00022723"/>
    </source>
</evidence>
<dbReference type="GO" id="GO:0046872">
    <property type="term" value="F:metal ion binding"/>
    <property type="evidence" value="ECO:0007669"/>
    <property type="project" value="UniProtKB-KW"/>
</dbReference>
<dbReference type="RefSeq" id="WP_150021825.1">
    <property type="nucleotide sequence ID" value="NZ_VWOJ01000001.1"/>
</dbReference>
<name>A0A5M6ZM23_9PROT</name>
<dbReference type="EMBL" id="VWOJ01000001">
    <property type="protein sequence ID" value="KAA5804794.1"/>
    <property type="molecule type" value="Genomic_DNA"/>
</dbReference>
<feature type="domain" description="Nudix hydrolase" evidence="10">
    <location>
        <begin position="153"/>
        <end position="276"/>
    </location>
</feature>
<sequence>MQLTFTDSPLDHAGLMRGDPAWIQAQHDHPGARAVLFAGGSLALDAQGGPLVLPVGEAGRLPLKWPGLVFLGLENGAPWFAASLEPGVAERGPDFRMSAMQAPPELACIFGRARAILLWLARRKVCSNCGGSNEPADGGLRLVCPSCGMEHYPRTDPSVILLPYAGDKCVLGRQPSWPPGMYATLAGFVEPGETLEAACARETMEEVHLKVLSADYVASQPWPFPSSLMLGFMAEVEPGEVRPDDDLEDARWFTRDEVRALLDTEMGRWIPPHFSISRLLIERWLNGP</sequence>
<dbReference type="InterPro" id="IPR015376">
    <property type="entry name" value="Znr_NADH_PPase"/>
</dbReference>
<dbReference type="GO" id="GO:0019677">
    <property type="term" value="P:NAD+ catabolic process"/>
    <property type="evidence" value="ECO:0007669"/>
    <property type="project" value="TreeGrafter"/>
</dbReference>
<comment type="similarity">
    <text evidence="3">Belongs to the Nudix hydrolase family. NudC subfamily.</text>
</comment>
<dbReference type="GO" id="GO:0110153">
    <property type="term" value="F:RNA NAD-cap (NMN-forming) hydrolase activity"/>
    <property type="evidence" value="ECO:0007669"/>
    <property type="project" value="RHEA"/>
</dbReference>
<dbReference type="NCBIfam" id="NF001299">
    <property type="entry name" value="PRK00241.1"/>
    <property type="match status" value="1"/>
</dbReference>
<evidence type="ECO:0000313" key="11">
    <source>
        <dbReference type="EMBL" id="KAA5804794.1"/>
    </source>
</evidence>
<accession>A0A5M6ZM23</accession>
<dbReference type="GO" id="GO:0005829">
    <property type="term" value="C:cytosol"/>
    <property type="evidence" value="ECO:0007669"/>
    <property type="project" value="TreeGrafter"/>
</dbReference>